<organism evidence="1 2">
    <name type="scientific">Mesorhizobium australicum</name>
    <dbReference type="NCBI Taxonomy" id="536018"/>
    <lineage>
        <taxon>Bacteria</taxon>
        <taxon>Pseudomonadati</taxon>
        <taxon>Pseudomonadota</taxon>
        <taxon>Alphaproteobacteria</taxon>
        <taxon>Hyphomicrobiales</taxon>
        <taxon>Phyllobacteriaceae</taxon>
        <taxon>Mesorhizobium</taxon>
    </lineage>
</organism>
<name>A0ACC6SVH8_9HYPH</name>
<dbReference type="EMBL" id="JAMYRI010000003">
    <property type="protein sequence ID" value="MER9283743.1"/>
    <property type="molecule type" value="Genomic_DNA"/>
</dbReference>
<evidence type="ECO:0000313" key="2">
    <source>
        <dbReference type="Proteomes" id="UP001480082"/>
    </source>
</evidence>
<comment type="caution">
    <text evidence="1">The sequence shown here is derived from an EMBL/GenBank/DDBJ whole genome shotgun (WGS) entry which is preliminary data.</text>
</comment>
<keyword evidence="2" id="KW-1185">Reference proteome</keyword>
<sequence length="66" mass="7028">MEHVIKLTDEQLNLVGAGLAELPFKLAQPVIVAIHQQLAAGVQVAKENEAEHATSDQKSAKAKISV</sequence>
<gene>
    <name evidence="1" type="ORF">NKI81_07170</name>
</gene>
<dbReference type="Proteomes" id="UP001480082">
    <property type="component" value="Unassembled WGS sequence"/>
</dbReference>
<protein>
    <submittedName>
        <fullName evidence="1">Uncharacterized protein</fullName>
    </submittedName>
</protein>
<accession>A0ACC6SVH8</accession>
<reference evidence="1 2" key="1">
    <citation type="journal article" date="2024" name="Proc. Natl. Acad. Sci. U.S.A.">
        <title>The evolutionary genomics of adaptation to stress in wild rhizobium bacteria.</title>
        <authorList>
            <person name="Kehlet-Delgado H."/>
            <person name="Montoya A.P."/>
            <person name="Jensen K.T."/>
            <person name="Wendlandt C.E."/>
            <person name="Dexheimer C."/>
            <person name="Roberts M."/>
            <person name="Torres Martinez L."/>
            <person name="Friesen M.L."/>
            <person name="Griffitts J.S."/>
            <person name="Porter S.S."/>
        </authorList>
    </citation>
    <scope>NUCLEOTIDE SEQUENCE [LARGE SCALE GENOMIC DNA]</scope>
    <source>
        <strain evidence="1 2">M0468</strain>
    </source>
</reference>
<evidence type="ECO:0000313" key="1">
    <source>
        <dbReference type="EMBL" id="MER9283743.1"/>
    </source>
</evidence>
<proteinExistence type="predicted"/>